<evidence type="ECO:0000256" key="3">
    <source>
        <dbReference type="ARBA" id="ARBA00007931"/>
    </source>
</evidence>
<feature type="transmembrane region" description="Helical" evidence="11">
    <location>
        <begin position="388"/>
        <end position="409"/>
    </location>
</feature>
<evidence type="ECO:0000256" key="10">
    <source>
        <dbReference type="ARBA" id="ARBA00023136"/>
    </source>
</evidence>
<keyword evidence="9 11" id="KW-0482">Metalloprotease</keyword>
<sequence>MFTTLITFIIILGILVFVHELGHFWTAKKLGLTPKEFGFGFPPRIFGIQKIKGVQRSLREQSEDIEISADAEGVRESVSVSSVTETQNFSRWRMVTGAAALEREGEEITEAGTIYSLNWLPLGGFVNIGEDEEAGNDPRHFKNQKPWKRVVILSAGVAMNLAVAAVFITWGFMLGLPQTLDEVPAGAHIRERHVQILQVLPGSPAEQAGLQMGDVIASIDGQTFTSEAGVQDYVAGKAGETLTYDIRRGSEEMKIPITLTKLASTGEAGAGIAIAETGIVSLPWYRAIWEGIKATVIMTWFIITAFVALLYKLLAGAGVSADIAGPVGIAVMTGQVARLGFVYLLQFAAMLSINLAIINFLPFPALDGGRVVFVIIEKIRGRAVSEKLETALHNIGFVLLILLVLGVTYRDVLRFWN</sequence>
<dbReference type="Pfam" id="PF02163">
    <property type="entry name" value="Peptidase_M50"/>
    <property type="match status" value="2"/>
</dbReference>
<feature type="transmembrane region" description="Helical" evidence="11">
    <location>
        <begin position="291"/>
        <end position="311"/>
    </location>
</feature>
<evidence type="ECO:0000313" key="14">
    <source>
        <dbReference type="Proteomes" id="UP000178925"/>
    </source>
</evidence>
<dbReference type="STRING" id="1797995.A2242_00990"/>
<dbReference type="InterPro" id="IPR041489">
    <property type="entry name" value="PDZ_6"/>
</dbReference>
<keyword evidence="4 13" id="KW-0645">Protease</keyword>
<comment type="cofactor">
    <cofactor evidence="1 11">
        <name>Zn(2+)</name>
        <dbReference type="ChEBI" id="CHEBI:29105"/>
    </cofactor>
</comment>
<dbReference type="EC" id="3.4.24.-" evidence="11"/>
<evidence type="ECO:0000256" key="9">
    <source>
        <dbReference type="ARBA" id="ARBA00023049"/>
    </source>
</evidence>
<dbReference type="InterPro" id="IPR036034">
    <property type="entry name" value="PDZ_sf"/>
</dbReference>
<evidence type="ECO:0000256" key="6">
    <source>
        <dbReference type="ARBA" id="ARBA00022801"/>
    </source>
</evidence>
<evidence type="ECO:0000256" key="4">
    <source>
        <dbReference type="ARBA" id="ARBA00022670"/>
    </source>
</evidence>
<keyword evidence="6 11" id="KW-0378">Hydrolase</keyword>
<dbReference type="AlphaFoldDB" id="A0A1F5SJ24"/>
<comment type="subcellular location">
    <subcellularLocation>
        <location evidence="2">Membrane</location>
        <topology evidence="2">Multi-pass membrane protein</topology>
    </subcellularLocation>
</comment>
<comment type="caution">
    <text evidence="13">The sequence shown here is derived from an EMBL/GenBank/DDBJ whole genome shotgun (WGS) entry which is preliminary data.</text>
</comment>
<reference evidence="13 14" key="1">
    <citation type="journal article" date="2016" name="Nat. Commun.">
        <title>Thousands of microbial genomes shed light on interconnected biogeochemical processes in an aquifer system.</title>
        <authorList>
            <person name="Anantharaman K."/>
            <person name="Brown C.T."/>
            <person name="Hug L.A."/>
            <person name="Sharon I."/>
            <person name="Castelle C.J."/>
            <person name="Probst A.J."/>
            <person name="Thomas B.C."/>
            <person name="Singh A."/>
            <person name="Wilkins M.J."/>
            <person name="Karaoz U."/>
            <person name="Brodie E.L."/>
            <person name="Williams K.H."/>
            <person name="Hubbard S.S."/>
            <person name="Banfield J.F."/>
        </authorList>
    </citation>
    <scope>NUCLEOTIDE SEQUENCE [LARGE SCALE GENOMIC DNA]</scope>
</reference>
<dbReference type="SMART" id="SM00228">
    <property type="entry name" value="PDZ"/>
    <property type="match status" value="1"/>
</dbReference>
<proteinExistence type="inferred from homology"/>
<dbReference type="PROSITE" id="PS50106">
    <property type="entry name" value="PDZ"/>
    <property type="match status" value="1"/>
</dbReference>
<dbReference type="CDD" id="cd06163">
    <property type="entry name" value="S2P-M50_PDZ_RseP-like"/>
    <property type="match status" value="1"/>
</dbReference>
<dbReference type="PANTHER" id="PTHR42837:SF2">
    <property type="entry name" value="MEMBRANE METALLOPROTEASE ARASP2, CHLOROPLASTIC-RELATED"/>
    <property type="match status" value="1"/>
</dbReference>
<evidence type="ECO:0000256" key="1">
    <source>
        <dbReference type="ARBA" id="ARBA00001947"/>
    </source>
</evidence>
<evidence type="ECO:0000259" key="12">
    <source>
        <dbReference type="PROSITE" id="PS50106"/>
    </source>
</evidence>
<keyword evidence="7 11" id="KW-0862">Zinc</keyword>
<dbReference type="InterPro" id="IPR001478">
    <property type="entry name" value="PDZ"/>
</dbReference>
<dbReference type="Pfam" id="PF17820">
    <property type="entry name" value="PDZ_6"/>
    <property type="match status" value="1"/>
</dbReference>
<dbReference type="Proteomes" id="UP000178925">
    <property type="component" value="Unassembled WGS sequence"/>
</dbReference>
<feature type="transmembrane region" description="Helical" evidence="11">
    <location>
        <begin position="150"/>
        <end position="173"/>
    </location>
</feature>
<dbReference type="Gene3D" id="2.30.42.10">
    <property type="match status" value="1"/>
</dbReference>
<protein>
    <recommendedName>
        <fullName evidence="11">Zinc metalloprotease</fullName>
        <ecNumber evidence="11">3.4.24.-</ecNumber>
    </recommendedName>
</protein>
<dbReference type="GO" id="GO:0016020">
    <property type="term" value="C:membrane"/>
    <property type="evidence" value="ECO:0007669"/>
    <property type="project" value="UniProtKB-SubCell"/>
</dbReference>
<dbReference type="EMBL" id="MFGC01000050">
    <property type="protein sequence ID" value="OGF26453.1"/>
    <property type="molecule type" value="Genomic_DNA"/>
</dbReference>
<comment type="similarity">
    <text evidence="3 11">Belongs to the peptidase M50B family.</text>
</comment>
<dbReference type="PANTHER" id="PTHR42837">
    <property type="entry name" value="REGULATOR OF SIGMA-E PROTEASE RSEP"/>
    <property type="match status" value="1"/>
</dbReference>
<evidence type="ECO:0000256" key="11">
    <source>
        <dbReference type="RuleBase" id="RU362031"/>
    </source>
</evidence>
<dbReference type="GO" id="GO:0006508">
    <property type="term" value="P:proteolysis"/>
    <property type="evidence" value="ECO:0007669"/>
    <property type="project" value="UniProtKB-KW"/>
</dbReference>
<evidence type="ECO:0000256" key="2">
    <source>
        <dbReference type="ARBA" id="ARBA00004141"/>
    </source>
</evidence>
<feature type="domain" description="PDZ" evidence="12">
    <location>
        <begin position="173"/>
        <end position="261"/>
    </location>
</feature>
<gene>
    <name evidence="13" type="ORF">A2242_00990</name>
</gene>
<evidence type="ECO:0000256" key="5">
    <source>
        <dbReference type="ARBA" id="ARBA00022692"/>
    </source>
</evidence>
<keyword evidence="11" id="KW-0479">Metal-binding</keyword>
<keyword evidence="8 11" id="KW-1133">Transmembrane helix</keyword>
<organism evidence="13 14">
    <name type="scientific">Candidatus Falkowbacteria bacterium RIFOXYA2_FULL_47_9</name>
    <dbReference type="NCBI Taxonomy" id="1797995"/>
    <lineage>
        <taxon>Bacteria</taxon>
        <taxon>Candidatus Falkowiibacteriota</taxon>
    </lineage>
</organism>
<keyword evidence="5 11" id="KW-0812">Transmembrane</keyword>
<accession>A0A1F5SJ24</accession>
<dbReference type="InterPro" id="IPR008915">
    <property type="entry name" value="Peptidase_M50"/>
</dbReference>
<evidence type="ECO:0000313" key="13">
    <source>
        <dbReference type="EMBL" id="OGF26453.1"/>
    </source>
</evidence>
<evidence type="ECO:0000256" key="7">
    <source>
        <dbReference type="ARBA" id="ARBA00022833"/>
    </source>
</evidence>
<feature type="transmembrane region" description="Helical" evidence="11">
    <location>
        <begin position="6"/>
        <end position="25"/>
    </location>
</feature>
<keyword evidence="10 11" id="KW-0472">Membrane</keyword>
<evidence type="ECO:0000256" key="8">
    <source>
        <dbReference type="ARBA" id="ARBA00022989"/>
    </source>
</evidence>
<dbReference type="NCBIfam" id="TIGR00054">
    <property type="entry name" value="RIP metalloprotease RseP"/>
    <property type="match status" value="1"/>
</dbReference>
<dbReference type="SUPFAM" id="SSF50156">
    <property type="entry name" value="PDZ domain-like"/>
    <property type="match status" value="1"/>
</dbReference>
<dbReference type="InterPro" id="IPR004387">
    <property type="entry name" value="Pept_M50_Zn"/>
</dbReference>
<dbReference type="GO" id="GO:0004222">
    <property type="term" value="F:metalloendopeptidase activity"/>
    <property type="evidence" value="ECO:0007669"/>
    <property type="project" value="InterPro"/>
</dbReference>
<name>A0A1F5SJ24_9BACT</name>
<dbReference type="GO" id="GO:0046872">
    <property type="term" value="F:metal ion binding"/>
    <property type="evidence" value="ECO:0007669"/>
    <property type="project" value="UniProtKB-KW"/>
</dbReference>